<keyword evidence="6" id="KW-1015">Disulfide bond</keyword>
<comment type="subcellular location">
    <subcellularLocation>
        <location evidence="1">Secreted</location>
    </subcellularLocation>
</comment>
<keyword evidence="9" id="KW-1185">Reference proteome</keyword>
<keyword evidence="3" id="KW-0964">Secreted</keyword>
<accession>A0A834HMI4</accession>
<dbReference type="EMBL" id="WJXA01000002">
    <property type="protein sequence ID" value="KAF7150791.1"/>
    <property type="molecule type" value="Genomic_DNA"/>
</dbReference>
<feature type="signal peptide" evidence="7">
    <location>
        <begin position="1"/>
        <end position="22"/>
    </location>
</feature>
<evidence type="ECO:0000256" key="4">
    <source>
        <dbReference type="ARBA" id="ARBA00022702"/>
    </source>
</evidence>
<reference evidence="8" key="1">
    <citation type="submission" date="2019-11" db="EMBL/GenBank/DDBJ databases">
        <authorList>
            <person name="Liu Y."/>
            <person name="Hou J."/>
            <person name="Li T.-Q."/>
            <person name="Guan C.-H."/>
            <person name="Wu X."/>
            <person name="Wu H.-Z."/>
            <person name="Ling F."/>
            <person name="Zhang R."/>
            <person name="Shi X.-G."/>
            <person name="Ren J.-P."/>
            <person name="Chen E.-F."/>
            <person name="Sun J.-M."/>
        </authorList>
    </citation>
    <scope>NUCLEOTIDE SEQUENCE</scope>
    <source>
        <strain evidence="8">Adult_tree_wgs_1</strain>
        <tissue evidence="8">Leaves</tissue>
    </source>
</reference>
<dbReference type="InterPro" id="IPR008801">
    <property type="entry name" value="RALF"/>
</dbReference>
<dbReference type="GO" id="GO:0019722">
    <property type="term" value="P:calcium-mediated signaling"/>
    <property type="evidence" value="ECO:0007669"/>
    <property type="project" value="TreeGrafter"/>
</dbReference>
<comment type="similarity">
    <text evidence="2">Belongs to the plant rapid alkalinization factor (RALF) family.</text>
</comment>
<dbReference type="PANTHER" id="PTHR33136">
    <property type="entry name" value="RAPID ALKALINIZATION FACTOR-LIKE"/>
    <property type="match status" value="1"/>
</dbReference>
<evidence type="ECO:0000256" key="7">
    <source>
        <dbReference type="SAM" id="SignalP"/>
    </source>
</evidence>
<evidence type="ECO:0000256" key="3">
    <source>
        <dbReference type="ARBA" id="ARBA00022525"/>
    </source>
</evidence>
<name>A0A834HMI4_RHOSS</name>
<keyword evidence="5 7" id="KW-0732">Signal</keyword>
<dbReference type="GO" id="GO:0005179">
    <property type="term" value="F:hormone activity"/>
    <property type="evidence" value="ECO:0007669"/>
    <property type="project" value="UniProtKB-KW"/>
</dbReference>
<dbReference type="OrthoDB" id="1613518at2759"/>
<evidence type="ECO:0000256" key="5">
    <source>
        <dbReference type="ARBA" id="ARBA00022729"/>
    </source>
</evidence>
<evidence type="ECO:0000256" key="2">
    <source>
        <dbReference type="ARBA" id="ARBA00009178"/>
    </source>
</evidence>
<evidence type="ECO:0000313" key="9">
    <source>
        <dbReference type="Proteomes" id="UP000626092"/>
    </source>
</evidence>
<dbReference type="GO" id="GO:0005576">
    <property type="term" value="C:extracellular region"/>
    <property type="evidence" value="ECO:0007669"/>
    <property type="project" value="UniProtKB-SubCell"/>
</dbReference>
<evidence type="ECO:0000313" key="8">
    <source>
        <dbReference type="EMBL" id="KAF7150791.1"/>
    </source>
</evidence>
<dbReference type="Proteomes" id="UP000626092">
    <property type="component" value="Unassembled WGS sequence"/>
</dbReference>
<dbReference type="GO" id="GO:0009506">
    <property type="term" value="C:plasmodesma"/>
    <property type="evidence" value="ECO:0007669"/>
    <property type="project" value="TreeGrafter"/>
</dbReference>
<feature type="chain" id="PRO_5032677971" evidence="7">
    <location>
        <begin position="23"/>
        <end position="195"/>
    </location>
</feature>
<evidence type="ECO:0000256" key="1">
    <source>
        <dbReference type="ARBA" id="ARBA00004613"/>
    </source>
</evidence>
<dbReference type="PANTHER" id="PTHR33136:SF89">
    <property type="entry name" value="PROTEIN RALF-LIKE 19"/>
    <property type="match status" value="1"/>
</dbReference>
<gene>
    <name evidence="8" type="ORF">RHSIM_Rhsim02G0131900</name>
</gene>
<dbReference type="Pfam" id="PF05498">
    <property type="entry name" value="RALF"/>
    <property type="match status" value="1"/>
</dbReference>
<sequence length="195" mass="21418">MAIRVGLFLLILALAMLSAGSSLSFDDPSFSSITRFDIDPTRSRSHIIGVGKVGDFIEEDEEGMVGTEFTRRVLAGQRYISYGALQANNVPCTKRGRSYYNCNKRGKANPYSRGCSYITRTSIDNQHYFQVPMYTTATLPRTPRIPPTILTTISRVGNQEDLAIKQLEQPQCGVAHVINGSTSMNAGKGRTPPPP</sequence>
<evidence type="ECO:0000256" key="6">
    <source>
        <dbReference type="ARBA" id="ARBA00023157"/>
    </source>
</evidence>
<comment type="caution">
    <text evidence="8">The sequence shown here is derived from an EMBL/GenBank/DDBJ whole genome shotgun (WGS) entry which is preliminary data.</text>
</comment>
<organism evidence="8 9">
    <name type="scientific">Rhododendron simsii</name>
    <name type="common">Sims's rhododendron</name>
    <dbReference type="NCBI Taxonomy" id="118357"/>
    <lineage>
        <taxon>Eukaryota</taxon>
        <taxon>Viridiplantae</taxon>
        <taxon>Streptophyta</taxon>
        <taxon>Embryophyta</taxon>
        <taxon>Tracheophyta</taxon>
        <taxon>Spermatophyta</taxon>
        <taxon>Magnoliopsida</taxon>
        <taxon>eudicotyledons</taxon>
        <taxon>Gunneridae</taxon>
        <taxon>Pentapetalae</taxon>
        <taxon>asterids</taxon>
        <taxon>Ericales</taxon>
        <taxon>Ericaceae</taxon>
        <taxon>Ericoideae</taxon>
        <taxon>Rhodoreae</taxon>
        <taxon>Rhododendron</taxon>
    </lineage>
</organism>
<keyword evidence="4" id="KW-0372">Hormone</keyword>
<dbReference type="AlphaFoldDB" id="A0A834HMI4"/>
<protein>
    <submittedName>
        <fullName evidence="8">Uncharacterized protein</fullName>
    </submittedName>
</protein>
<proteinExistence type="inferred from homology"/>